<dbReference type="EMBL" id="JAUKUD010000006">
    <property type="protein sequence ID" value="KAK0740900.1"/>
    <property type="molecule type" value="Genomic_DNA"/>
</dbReference>
<name>A0AA40EKE0_9PEZI</name>
<proteinExistence type="predicted"/>
<feature type="compositionally biased region" description="Pro residues" evidence="1">
    <location>
        <begin position="140"/>
        <end position="151"/>
    </location>
</feature>
<sequence length="203" mass="21073">MTGLEFWGARGARGGLGVAGTDRVRVAQQKEMDANAGLGGRLPAPFAASPGAQGALLSAPFPGSSPKTAKSTPPPTLGLICAQRCWHSSPLPPYRPVGHNMTENLLARLVSQACPLNTNTKDTVTNVNDASHTSERPATPTDPPGVPPPASPKHNRIRRVGSTSEGRERTPIGVVSQLPILPSITTGIHAMVSFGSPPRCTPS</sequence>
<evidence type="ECO:0000256" key="1">
    <source>
        <dbReference type="SAM" id="MobiDB-lite"/>
    </source>
</evidence>
<evidence type="ECO:0000313" key="3">
    <source>
        <dbReference type="Proteomes" id="UP001172155"/>
    </source>
</evidence>
<feature type="compositionally biased region" description="Low complexity" evidence="1">
    <location>
        <begin position="118"/>
        <end position="129"/>
    </location>
</feature>
<comment type="caution">
    <text evidence="2">The sequence shown here is derived from an EMBL/GenBank/DDBJ whole genome shotgun (WGS) entry which is preliminary data.</text>
</comment>
<keyword evidence="3" id="KW-1185">Reference proteome</keyword>
<reference evidence="2" key="1">
    <citation type="submission" date="2023-06" db="EMBL/GenBank/DDBJ databases">
        <title>Genome-scale phylogeny and comparative genomics of the fungal order Sordariales.</title>
        <authorList>
            <consortium name="Lawrence Berkeley National Laboratory"/>
            <person name="Hensen N."/>
            <person name="Bonometti L."/>
            <person name="Westerberg I."/>
            <person name="Brannstrom I.O."/>
            <person name="Guillou S."/>
            <person name="Cros-Aarteil S."/>
            <person name="Calhoun S."/>
            <person name="Haridas S."/>
            <person name="Kuo A."/>
            <person name="Mondo S."/>
            <person name="Pangilinan J."/>
            <person name="Riley R."/>
            <person name="LaButti K."/>
            <person name="Andreopoulos B."/>
            <person name="Lipzen A."/>
            <person name="Chen C."/>
            <person name="Yanf M."/>
            <person name="Daum C."/>
            <person name="Ng V."/>
            <person name="Clum A."/>
            <person name="Steindorff A."/>
            <person name="Ohm R."/>
            <person name="Martin F."/>
            <person name="Silar P."/>
            <person name="Natvig D."/>
            <person name="Lalanne C."/>
            <person name="Gautier V."/>
            <person name="Ament-velasquez S.L."/>
            <person name="Kruys A."/>
            <person name="Hutchinson M.I."/>
            <person name="Powell A.J."/>
            <person name="Barry K."/>
            <person name="Miller A.N."/>
            <person name="Grigoriev I.V."/>
            <person name="Debuchy R."/>
            <person name="Gladieux P."/>
            <person name="Thoren M.H."/>
            <person name="Johannesson H."/>
        </authorList>
    </citation>
    <scope>NUCLEOTIDE SEQUENCE</scope>
    <source>
        <strain evidence="2">SMH3187-1</strain>
    </source>
</reference>
<dbReference type="AlphaFoldDB" id="A0AA40EKE0"/>
<accession>A0AA40EKE0</accession>
<evidence type="ECO:0000313" key="2">
    <source>
        <dbReference type="EMBL" id="KAK0740900.1"/>
    </source>
</evidence>
<dbReference type="Proteomes" id="UP001172155">
    <property type="component" value="Unassembled WGS sequence"/>
</dbReference>
<protein>
    <submittedName>
        <fullName evidence="2">Uncharacterized protein</fullName>
    </submittedName>
</protein>
<feature type="region of interest" description="Disordered" evidence="1">
    <location>
        <begin position="118"/>
        <end position="171"/>
    </location>
</feature>
<gene>
    <name evidence="2" type="ORF">B0T18DRAFT_393628</name>
</gene>
<organism evidence="2 3">
    <name type="scientific">Schizothecium vesticola</name>
    <dbReference type="NCBI Taxonomy" id="314040"/>
    <lineage>
        <taxon>Eukaryota</taxon>
        <taxon>Fungi</taxon>
        <taxon>Dikarya</taxon>
        <taxon>Ascomycota</taxon>
        <taxon>Pezizomycotina</taxon>
        <taxon>Sordariomycetes</taxon>
        <taxon>Sordariomycetidae</taxon>
        <taxon>Sordariales</taxon>
        <taxon>Schizotheciaceae</taxon>
        <taxon>Schizothecium</taxon>
    </lineage>
</organism>